<organism evidence="2 3">
    <name type="scientific">Archaeoglobus sulfaticallidus PM70-1</name>
    <dbReference type="NCBI Taxonomy" id="387631"/>
    <lineage>
        <taxon>Archaea</taxon>
        <taxon>Methanobacteriati</taxon>
        <taxon>Methanobacteriota</taxon>
        <taxon>Archaeoglobi</taxon>
        <taxon>Archaeoglobales</taxon>
        <taxon>Archaeoglobaceae</taxon>
        <taxon>Archaeoglobus</taxon>
    </lineage>
</organism>
<dbReference type="EMBL" id="CP005290">
    <property type="protein sequence ID" value="AGK61282.1"/>
    <property type="molecule type" value="Genomic_DNA"/>
</dbReference>
<evidence type="ECO:0000259" key="1">
    <source>
        <dbReference type="Pfam" id="PF01978"/>
    </source>
</evidence>
<dbReference type="InterPro" id="IPR011991">
    <property type="entry name" value="ArsR-like_HTH"/>
</dbReference>
<evidence type="ECO:0000313" key="3">
    <source>
        <dbReference type="Proteomes" id="UP000013307"/>
    </source>
</evidence>
<accession>N0BG58</accession>
<dbReference type="SUPFAM" id="SSF46785">
    <property type="entry name" value="Winged helix' DNA-binding domain"/>
    <property type="match status" value="1"/>
</dbReference>
<reference evidence="2 3" key="1">
    <citation type="journal article" date="2013" name="Genome Announc.">
        <title>Complete Genome Sequence of the Thermophilic and Facultatively Chemolithoautotrophic Sulfate Reducer Archaeoglobus sulfaticallidus Strain PM70-1T.</title>
        <authorList>
            <person name="Stokke R."/>
            <person name="Hocking W.P."/>
            <person name="Steinsbu B.O."/>
            <person name="Steen I.H."/>
        </authorList>
    </citation>
    <scope>NUCLEOTIDE SEQUENCE [LARGE SCALE GENOMIC DNA]</scope>
    <source>
        <strain evidence="2">PM70-1</strain>
    </source>
</reference>
<dbReference type="Proteomes" id="UP000013307">
    <property type="component" value="Chromosome"/>
</dbReference>
<dbReference type="GeneID" id="15392928"/>
<dbReference type="InterPro" id="IPR036390">
    <property type="entry name" value="WH_DNA-bd_sf"/>
</dbReference>
<gene>
    <name evidence="2" type="ORF">Asulf_01288</name>
</gene>
<dbReference type="STRING" id="387631.Asulf_01288"/>
<dbReference type="InterPro" id="IPR036388">
    <property type="entry name" value="WH-like_DNA-bd_sf"/>
</dbReference>
<keyword evidence="3" id="KW-1185">Reference proteome</keyword>
<dbReference type="Pfam" id="PF01978">
    <property type="entry name" value="TrmB"/>
    <property type="match status" value="1"/>
</dbReference>
<protein>
    <submittedName>
        <fullName evidence="2">Putative transcriptional regulator</fullName>
    </submittedName>
</protein>
<dbReference type="HOGENOM" id="CLU_2091178_0_0_2"/>
<dbReference type="RefSeq" id="WP_015590880.1">
    <property type="nucleotide sequence ID" value="NC_021169.1"/>
</dbReference>
<feature type="domain" description="Transcription regulator TrmB N-terminal" evidence="1">
    <location>
        <begin position="23"/>
        <end position="83"/>
    </location>
</feature>
<name>N0BG58_9EURY</name>
<dbReference type="KEGG" id="ast:Asulf_01288"/>
<proteinExistence type="predicted"/>
<dbReference type="Gene3D" id="1.10.10.10">
    <property type="entry name" value="Winged helix-like DNA-binding domain superfamily/Winged helix DNA-binding domain"/>
    <property type="match status" value="1"/>
</dbReference>
<sequence>MHERKTLEELREELKNDKILTAILGMNATEVEIYFGLIGKEMSIDEISERFGIEKSSAYKCVGKLYRKGLLKRKKMNFSNGYNYLYISENPQKLMSLAKSRIAQWCEAIDSFSNES</sequence>
<dbReference type="AlphaFoldDB" id="N0BG58"/>
<dbReference type="eggNOG" id="arCOG02242">
    <property type="taxonomic scope" value="Archaea"/>
</dbReference>
<evidence type="ECO:0000313" key="2">
    <source>
        <dbReference type="EMBL" id="AGK61282.1"/>
    </source>
</evidence>
<dbReference type="CDD" id="cd00090">
    <property type="entry name" value="HTH_ARSR"/>
    <property type="match status" value="1"/>
</dbReference>
<dbReference type="InterPro" id="IPR002831">
    <property type="entry name" value="Tscrpt_reg_TrmB_N"/>
</dbReference>